<comment type="subcellular location">
    <subcellularLocation>
        <location evidence="3 14">Nucleus</location>
    </subcellularLocation>
</comment>
<dbReference type="InterPro" id="IPR023214">
    <property type="entry name" value="HAD_sf"/>
</dbReference>
<dbReference type="Proteomes" id="UP001633002">
    <property type="component" value="Unassembled WGS sequence"/>
</dbReference>
<dbReference type="InterPro" id="IPR004274">
    <property type="entry name" value="FCP1_dom"/>
</dbReference>
<dbReference type="InterPro" id="IPR036412">
    <property type="entry name" value="HAD-like_sf"/>
</dbReference>
<feature type="region of interest" description="Disordered" evidence="15">
    <location>
        <begin position="1"/>
        <end position="141"/>
    </location>
</feature>
<evidence type="ECO:0000256" key="1">
    <source>
        <dbReference type="ARBA" id="ARBA00001936"/>
    </source>
</evidence>
<dbReference type="SUPFAM" id="SSF52113">
    <property type="entry name" value="BRCT domain"/>
    <property type="match status" value="1"/>
</dbReference>
<reference evidence="18 19" key="1">
    <citation type="submission" date="2024-09" db="EMBL/GenBank/DDBJ databases">
        <title>Chromosome-scale assembly of Riccia sorocarpa.</title>
        <authorList>
            <person name="Paukszto L."/>
        </authorList>
    </citation>
    <scope>NUCLEOTIDE SEQUENCE [LARGE SCALE GENOMIC DNA]</scope>
    <source>
        <strain evidence="18">LP-2024</strain>
        <tissue evidence="18">Aerial parts of the thallus</tissue>
    </source>
</reference>
<protein>
    <recommendedName>
        <fullName evidence="14">RNA polymerase II C-terminal domain phosphatase-like</fullName>
        <ecNumber evidence="14">3.1.3.16</ecNumber>
    </recommendedName>
</protein>
<dbReference type="PANTHER" id="PTHR23081">
    <property type="entry name" value="RNA POLYMERASE II CTD PHOSPHATASE"/>
    <property type="match status" value="1"/>
</dbReference>
<evidence type="ECO:0000313" key="19">
    <source>
        <dbReference type="Proteomes" id="UP001633002"/>
    </source>
</evidence>
<dbReference type="SMART" id="SM00577">
    <property type="entry name" value="CPDc"/>
    <property type="match status" value="1"/>
</dbReference>
<evidence type="ECO:0000256" key="8">
    <source>
        <dbReference type="ARBA" id="ARBA00023015"/>
    </source>
</evidence>
<evidence type="ECO:0000256" key="14">
    <source>
        <dbReference type="RuleBase" id="RU366066"/>
    </source>
</evidence>
<dbReference type="InterPro" id="IPR036420">
    <property type="entry name" value="BRCT_dom_sf"/>
</dbReference>
<feature type="domain" description="FCP1 homology" evidence="17">
    <location>
        <begin position="200"/>
        <end position="395"/>
    </location>
</feature>
<evidence type="ECO:0000256" key="2">
    <source>
        <dbReference type="ARBA" id="ARBA00001946"/>
    </source>
</evidence>
<proteinExistence type="predicted"/>
<evidence type="ECO:0000256" key="9">
    <source>
        <dbReference type="ARBA" id="ARBA00023163"/>
    </source>
</evidence>
<evidence type="ECO:0000259" key="17">
    <source>
        <dbReference type="PROSITE" id="PS50969"/>
    </source>
</evidence>
<dbReference type="SMART" id="SM00292">
    <property type="entry name" value="BRCT"/>
    <property type="match status" value="1"/>
</dbReference>
<feature type="compositionally biased region" description="Basic and acidic residues" evidence="15">
    <location>
        <begin position="114"/>
        <end position="139"/>
    </location>
</feature>
<comment type="catalytic activity">
    <reaction evidence="11 14">
        <text>O-phospho-L-seryl-[protein] + H2O = L-seryl-[protein] + phosphate</text>
        <dbReference type="Rhea" id="RHEA:20629"/>
        <dbReference type="Rhea" id="RHEA-COMP:9863"/>
        <dbReference type="Rhea" id="RHEA-COMP:11604"/>
        <dbReference type="ChEBI" id="CHEBI:15377"/>
        <dbReference type="ChEBI" id="CHEBI:29999"/>
        <dbReference type="ChEBI" id="CHEBI:43474"/>
        <dbReference type="ChEBI" id="CHEBI:83421"/>
        <dbReference type="EC" id="3.1.3.16"/>
    </reaction>
</comment>
<feature type="region of interest" description="Disordered" evidence="15">
    <location>
        <begin position="567"/>
        <end position="610"/>
    </location>
</feature>
<evidence type="ECO:0000256" key="6">
    <source>
        <dbReference type="ARBA" id="ARBA00022801"/>
    </source>
</evidence>
<dbReference type="PROSITE" id="PS50969">
    <property type="entry name" value="FCP1"/>
    <property type="match status" value="1"/>
</dbReference>
<comment type="function">
    <text evidence="14">This promotes the activity of RNA polymerase II.</text>
</comment>
<feature type="compositionally biased region" description="Acidic residues" evidence="15">
    <location>
        <begin position="35"/>
        <end position="96"/>
    </location>
</feature>
<feature type="domain" description="BRCT" evidence="16">
    <location>
        <begin position="443"/>
        <end position="536"/>
    </location>
</feature>
<dbReference type="GO" id="GO:0046872">
    <property type="term" value="F:metal ion binding"/>
    <property type="evidence" value="ECO:0007669"/>
    <property type="project" value="UniProtKB-KW"/>
</dbReference>
<keyword evidence="10 14" id="KW-0539">Nucleus</keyword>
<dbReference type="Gene3D" id="3.40.50.1000">
    <property type="entry name" value="HAD superfamily/HAD-like"/>
    <property type="match status" value="1"/>
</dbReference>
<evidence type="ECO:0000256" key="15">
    <source>
        <dbReference type="SAM" id="MobiDB-lite"/>
    </source>
</evidence>
<organism evidence="18 19">
    <name type="scientific">Riccia sorocarpa</name>
    <dbReference type="NCBI Taxonomy" id="122646"/>
    <lineage>
        <taxon>Eukaryota</taxon>
        <taxon>Viridiplantae</taxon>
        <taxon>Streptophyta</taxon>
        <taxon>Embryophyta</taxon>
        <taxon>Marchantiophyta</taxon>
        <taxon>Marchantiopsida</taxon>
        <taxon>Marchantiidae</taxon>
        <taxon>Marchantiales</taxon>
        <taxon>Ricciaceae</taxon>
        <taxon>Riccia</taxon>
    </lineage>
</organism>
<accession>A0ABD3IA60</accession>
<keyword evidence="7" id="KW-0694">RNA-binding</keyword>
<dbReference type="InterPro" id="IPR001357">
    <property type="entry name" value="BRCT_dom"/>
</dbReference>
<evidence type="ECO:0000256" key="7">
    <source>
        <dbReference type="ARBA" id="ARBA00022884"/>
    </source>
</evidence>
<dbReference type="GO" id="GO:0008420">
    <property type="term" value="F:RNA polymerase II CTD heptapeptide repeat phosphatase activity"/>
    <property type="evidence" value="ECO:0007669"/>
    <property type="project" value="UniProtKB-UniRule"/>
</dbReference>
<dbReference type="CDD" id="cd17729">
    <property type="entry name" value="BRCT_CTDP1"/>
    <property type="match status" value="1"/>
</dbReference>
<dbReference type="Gene3D" id="3.40.50.10190">
    <property type="entry name" value="BRCT domain"/>
    <property type="match status" value="1"/>
</dbReference>
<keyword evidence="8" id="KW-0805">Transcription regulation</keyword>
<dbReference type="FunFam" id="3.40.50.10190:FF:000014">
    <property type="entry name" value="RNA polymerase II C-terminal domain phosphatase-like 3"/>
    <property type="match status" value="1"/>
</dbReference>
<keyword evidence="6 14" id="KW-0378">Hydrolase</keyword>
<dbReference type="NCBIfam" id="TIGR02250">
    <property type="entry name" value="FCP1_euk"/>
    <property type="match status" value="1"/>
</dbReference>
<dbReference type="GO" id="GO:0009651">
    <property type="term" value="P:response to salt stress"/>
    <property type="evidence" value="ECO:0007669"/>
    <property type="project" value="UniProtKB-ARBA"/>
</dbReference>
<dbReference type="GO" id="GO:0003723">
    <property type="term" value="F:RNA binding"/>
    <property type="evidence" value="ECO:0007669"/>
    <property type="project" value="UniProtKB-KW"/>
</dbReference>
<keyword evidence="5" id="KW-0479">Metal-binding</keyword>
<dbReference type="GO" id="GO:0005634">
    <property type="term" value="C:nucleus"/>
    <property type="evidence" value="ECO:0007669"/>
    <property type="project" value="UniProtKB-SubCell"/>
</dbReference>
<dbReference type="PANTHER" id="PTHR23081:SF36">
    <property type="entry name" value="RNA POLYMERASE II SUBUNIT A C-TERMINAL DOMAIN PHOSPHATASE"/>
    <property type="match status" value="1"/>
</dbReference>
<comment type="cofactor">
    <cofactor evidence="1">
        <name>Mn(2+)</name>
        <dbReference type="ChEBI" id="CHEBI:29035"/>
    </cofactor>
</comment>
<comment type="caution">
    <text evidence="18">The sequence shown here is derived from an EMBL/GenBank/DDBJ whole genome shotgun (WGS) entry which is preliminary data.</text>
</comment>
<dbReference type="Pfam" id="PF12738">
    <property type="entry name" value="PTCB-BRCT"/>
    <property type="match status" value="1"/>
</dbReference>
<name>A0ABD3IA60_9MARC</name>
<evidence type="ECO:0000256" key="3">
    <source>
        <dbReference type="ARBA" id="ARBA00004123"/>
    </source>
</evidence>
<comment type="subunit">
    <text evidence="13">Interacts with RAP74.</text>
</comment>
<evidence type="ECO:0000256" key="11">
    <source>
        <dbReference type="ARBA" id="ARBA00047761"/>
    </source>
</evidence>
<keyword evidence="19" id="KW-1185">Reference proteome</keyword>
<dbReference type="InterPro" id="IPR011947">
    <property type="entry name" value="FCP1_euk"/>
</dbReference>
<comment type="cofactor">
    <cofactor evidence="2">
        <name>Mg(2+)</name>
        <dbReference type="ChEBI" id="CHEBI:18420"/>
    </cofactor>
</comment>
<comment type="catalytic activity">
    <reaction evidence="12 14">
        <text>O-phospho-L-threonyl-[protein] + H2O = L-threonyl-[protein] + phosphate</text>
        <dbReference type="Rhea" id="RHEA:47004"/>
        <dbReference type="Rhea" id="RHEA-COMP:11060"/>
        <dbReference type="Rhea" id="RHEA-COMP:11605"/>
        <dbReference type="ChEBI" id="CHEBI:15377"/>
        <dbReference type="ChEBI" id="CHEBI:30013"/>
        <dbReference type="ChEBI" id="CHEBI:43474"/>
        <dbReference type="ChEBI" id="CHEBI:61977"/>
        <dbReference type="EC" id="3.1.3.16"/>
    </reaction>
</comment>
<dbReference type="Pfam" id="PF03031">
    <property type="entry name" value="NIF"/>
    <property type="match status" value="1"/>
</dbReference>
<keyword evidence="9" id="KW-0804">Transcription</keyword>
<dbReference type="InterPro" id="IPR039189">
    <property type="entry name" value="Fcp1"/>
</dbReference>
<dbReference type="SUPFAM" id="SSF56784">
    <property type="entry name" value="HAD-like"/>
    <property type="match status" value="1"/>
</dbReference>
<dbReference type="AlphaFoldDB" id="A0ABD3IA60"/>
<evidence type="ECO:0000256" key="5">
    <source>
        <dbReference type="ARBA" id="ARBA00022723"/>
    </source>
</evidence>
<evidence type="ECO:0000313" key="18">
    <source>
        <dbReference type="EMBL" id="KAL3700575.1"/>
    </source>
</evidence>
<gene>
    <name evidence="18" type="ORF">R1sor_018597</name>
</gene>
<dbReference type="EMBL" id="JBJQOH010000001">
    <property type="protein sequence ID" value="KAL3700575.1"/>
    <property type="molecule type" value="Genomic_DNA"/>
</dbReference>
<feature type="compositionally biased region" description="Low complexity" evidence="15">
    <location>
        <begin position="1"/>
        <end position="17"/>
    </location>
</feature>
<keyword evidence="4" id="KW-0678">Repressor</keyword>
<sequence length="610" mass="68131">MSPGSSNPSSPGGSSASDDFAAMLDEELQRSSEEFGVDVDGDFEGGEVEDEAAEDQSEGSAEVDDDEENFVVDVEEKEEEEVDVDQVGEDLSDEVGGENGDGTRKTEGWSSDGGVRDEMESRKRKRVEEGDSRQAESAKDLCPPHPGFMWGVCIRCGENRQTSNSEPMEVGVALRYIHEGLELTEREAARMRRDELKHVLARKKLYLVLDLDHTLLNSARFMEVPPDEEAYLIACYWKSRPTGPEQPAGSVGGAAGPSGAGESEYKDGLNRLNHLQMWTKLRPFAHEFLEAASKMFEMYVYTMGERTYAVAMARLLDPTGRYFGDRVISQGDSTRRNTKDLDVVLGAESAVVILDDTEGVWPKHRPNLMLMERYHFFRSSCRQFGLKSLSLTEKRKDESREEGTLASSLNILRSLHHAVFSETAERGGTKRKVEDVRKVLQTLKKNVLKGCRIVFSRIFPTAMRDMDLHPFWRLTEELGATCSNTLHPSATHIVALDRGTDKARWAKKHGKYLVHPAWVEAAQYLWRRPREEDFPVAENNPEPPVTAFAKTVDVAMEEVSRSNAVVEETSSLDCQDGSKVFSEQPKSKEMRISDTANASLPIENTADSTA</sequence>
<evidence type="ECO:0000256" key="10">
    <source>
        <dbReference type="ARBA" id="ARBA00023242"/>
    </source>
</evidence>
<dbReference type="EC" id="3.1.3.16" evidence="14"/>
<evidence type="ECO:0000256" key="12">
    <source>
        <dbReference type="ARBA" id="ARBA00048336"/>
    </source>
</evidence>
<dbReference type="CDD" id="cd07521">
    <property type="entry name" value="HAD_FCP1-like"/>
    <property type="match status" value="1"/>
</dbReference>
<evidence type="ECO:0000259" key="16">
    <source>
        <dbReference type="PROSITE" id="PS50172"/>
    </source>
</evidence>
<evidence type="ECO:0000256" key="4">
    <source>
        <dbReference type="ARBA" id="ARBA00022491"/>
    </source>
</evidence>
<evidence type="ECO:0000256" key="13">
    <source>
        <dbReference type="ARBA" id="ARBA00063107"/>
    </source>
</evidence>
<dbReference type="PROSITE" id="PS50172">
    <property type="entry name" value="BRCT"/>
    <property type="match status" value="1"/>
</dbReference>